<dbReference type="Proteomes" id="UP000215539">
    <property type="component" value="Chromosome 1"/>
</dbReference>
<accession>A0AAX2GZH2</accession>
<reference evidence="2 4" key="2">
    <citation type="submission" date="2017-06" db="EMBL/GenBank/DDBJ databases">
        <authorList>
            <consortium name="Pathogen Informatics"/>
        </authorList>
    </citation>
    <scope>NUCLEOTIDE SEQUENCE [LARGE SCALE GENOMIC DNA]</scope>
    <source>
        <strain evidence="2 4">NCTC12947</strain>
    </source>
</reference>
<evidence type="ECO:0008006" key="5">
    <source>
        <dbReference type="Google" id="ProtNLM"/>
    </source>
</evidence>
<dbReference type="EMBL" id="CP014227">
    <property type="protein sequence ID" value="AMD84151.1"/>
    <property type="molecule type" value="Genomic_DNA"/>
</dbReference>
<evidence type="ECO:0000313" key="4">
    <source>
        <dbReference type="Proteomes" id="UP000215539"/>
    </source>
</evidence>
<organism evidence="2 4">
    <name type="scientific">Capnocytophaga haemolytica</name>
    <dbReference type="NCBI Taxonomy" id="45243"/>
    <lineage>
        <taxon>Bacteria</taxon>
        <taxon>Pseudomonadati</taxon>
        <taxon>Bacteroidota</taxon>
        <taxon>Flavobacteriia</taxon>
        <taxon>Flavobacteriales</taxon>
        <taxon>Flavobacteriaceae</taxon>
        <taxon>Capnocytophaga</taxon>
    </lineage>
</organism>
<protein>
    <recommendedName>
        <fullName evidence="5">Roadblock/LAMTOR2 domain-containing protein</fullName>
    </recommendedName>
</protein>
<proteinExistence type="predicted"/>
<evidence type="ECO:0000313" key="3">
    <source>
        <dbReference type="Proteomes" id="UP000065822"/>
    </source>
</evidence>
<gene>
    <name evidence="1" type="ORF">AXF12_00515</name>
    <name evidence="2" type="ORF">SAMEA44541418_01670</name>
</gene>
<dbReference type="KEGG" id="chg:AXF12_00515"/>
<name>A0AAX2GZH2_9FLAO</name>
<evidence type="ECO:0000313" key="2">
    <source>
        <dbReference type="EMBL" id="SNV13087.1"/>
    </source>
</evidence>
<dbReference type="Proteomes" id="UP000065822">
    <property type="component" value="Chromosome"/>
</dbReference>
<sequence>MTGTELQQMLDSYCQEMKATMPGFLYIGILSYTDGTTLANASNNGDVAKFIEQESSSHLMIINQVTKVLATDESAGKLGLEFILIETDKITFMFSIADEGKFFALTALDREKSNLAISKMLLQKGKEKLGTMLEQFFS</sequence>
<keyword evidence="3" id="KW-1185">Reference proteome</keyword>
<evidence type="ECO:0000313" key="1">
    <source>
        <dbReference type="EMBL" id="AMD84151.1"/>
    </source>
</evidence>
<dbReference type="RefSeq" id="WP_066427642.1">
    <property type="nucleotide sequence ID" value="NZ_CP014227.1"/>
</dbReference>
<reference evidence="1 3" key="1">
    <citation type="submission" date="2016-02" db="EMBL/GenBank/DDBJ databases">
        <authorList>
            <person name="Holder M.E."/>
            <person name="Ajami N.J."/>
            <person name="Petrosino J.F."/>
        </authorList>
    </citation>
    <scope>NUCLEOTIDE SEQUENCE [LARGE SCALE GENOMIC DNA]</scope>
    <source>
        <strain evidence="1 3">CCUG 32990</strain>
    </source>
</reference>
<dbReference type="EMBL" id="LT906449">
    <property type="protein sequence ID" value="SNV13087.1"/>
    <property type="molecule type" value="Genomic_DNA"/>
</dbReference>
<dbReference type="AlphaFoldDB" id="A0AAX2GZH2"/>